<keyword evidence="3" id="KW-0804">Transcription</keyword>
<evidence type="ECO:0000313" key="6">
    <source>
        <dbReference type="Proteomes" id="UP000240978"/>
    </source>
</evidence>
<reference evidence="5 6" key="1">
    <citation type="submission" date="2018-03" db="EMBL/GenBank/DDBJ databases">
        <title>Genomic Encyclopedia of Archaeal and Bacterial Type Strains, Phase II (KMG-II): from individual species to whole genera.</title>
        <authorList>
            <person name="Goeker M."/>
        </authorList>
    </citation>
    <scope>NUCLEOTIDE SEQUENCE [LARGE SCALE GENOMIC DNA]</scope>
    <source>
        <strain evidence="5 6">DSM 18107</strain>
    </source>
</reference>
<evidence type="ECO:0000256" key="3">
    <source>
        <dbReference type="ARBA" id="ARBA00023163"/>
    </source>
</evidence>
<dbReference type="AlphaFoldDB" id="A0A2P8FXI3"/>
<protein>
    <submittedName>
        <fullName evidence="5">HxlR family transcriptional regulator</fullName>
    </submittedName>
</protein>
<dbReference type="PROSITE" id="PS51118">
    <property type="entry name" value="HTH_HXLR"/>
    <property type="match status" value="1"/>
</dbReference>
<dbReference type="Gene3D" id="1.10.10.10">
    <property type="entry name" value="Winged helix-like DNA-binding domain superfamily/Winged helix DNA-binding domain"/>
    <property type="match status" value="1"/>
</dbReference>
<dbReference type="InterPro" id="IPR036388">
    <property type="entry name" value="WH-like_DNA-bd_sf"/>
</dbReference>
<dbReference type="GO" id="GO:0003677">
    <property type="term" value="F:DNA binding"/>
    <property type="evidence" value="ECO:0007669"/>
    <property type="project" value="UniProtKB-KW"/>
</dbReference>
<dbReference type="Proteomes" id="UP000240978">
    <property type="component" value="Unassembled WGS sequence"/>
</dbReference>
<dbReference type="PANTHER" id="PTHR33204">
    <property type="entry name" value="TRANSCRIPTIONAL REGULATOR, MARR FAMILY"/>
    <property type="match status" value="1"/>
</dbReference>
<evidence type="ECO:0000313" key="5">
    <source>
        <dbReference type="EMBL" id="PSL26433.1"/>
    </source>
</evidence>
<gene>
    <name evidence="5" type="ORF">CLV42_111146</name>
</gene>
<evidence type="ECO:0000256" key="1">
    <source>
        <dbReference type="ARBA" id="ARBA00023015"/>
    </source>
</evidence>
<keyword evidence="6" id="KW-1185">Reference proteome</keyword>
<organism evidence="5 6">
    <name type="scientific">Chitinophaga ginsengisoli</name>
    <dbReference type="NCBI Taxonomy" id="363837"/>
    <lineage>
        <taxon>Bacteria</taxon>
        <taxon>Pseudomonadati</taxon>
        <taxon>Bacteroidota</taxon>
        <taxon>Chitinophagia</taxon>
        <taxon>Chitinophagales</taxon>
        <taxon>Chitinophagaceae</taxon>
        <taxon>Chitinophaga</taxon>
    </lineage>
</organism>
<evidence type="ECO:0000259" key="4">
    <source>
        <dbReference type="PROSITE" id="PS51118"/>
    </source>
</evidence>
<comment type="caution">
    <text evidence="5">The sequence shown here is derived from an EMBL/GenBank/DDBJ whole genome shotgun (WGS) entry which is preliminary data.</text>
</comment>
<dbReference type="InterPro" id="IPR002577">
    <property type="entry name" value="HTH_HxlR"/>
</dbReference>
<keyword evidence="2" id="KW-0238">DNA-binding</keyword>
<dbReference type="PANTHER" id="PTHR33204:SF29">
    <property type="entry name" value="TRANSCRIPTIONAL REGULATOR"/>
    <property type="match status" value="1"/>
</dbReference>
<evidence type="ECO:0000256" key="2">
    <source>
        <dbReference type="ARBA" id="ARBA00023125"/>
    </source>
</evidence>
<dbReference type="InterPro" id="IPR036390">
    <property type="entry name" value="WH_DNA-bd_sf"/>
</dbReference>
<dbReference type="EMBL" id="PYGK01000011">
    <property type="protein sequence ID" value="PSL26433.1"/>
    <property type="molecule type" value="Genomic_DNA"/>
</dbReference>
<keyword evidence="1" id="KW-0805">Transcription regulation</keyword>
<proteinExistence type="predicted"/>
<sequence length="149" mass="17145">MPGPFKEVLPSREVFFPRGSSYICLMGTSRLTEETLSKACIQHFKAIEDTQYILTGKWRISIIAMLVFRKMRYLELQRLLNGIGTKMLSKELQHLEINGLVSRTVRNTKPITVEYELTAYGKSLKPLLDEMARWGTAHKKRIVKEVGTK</sequence>
<dbReference type="Pfam" id="PF01638">
    <property type="entry name" value="HxlR"/>
    <property type="match status" value="1"/>
</dbReference>
<accession>A0A2P8FXI3</accession>
<name>A0A2P8FXI3_9BACT</name>
<dbReference type="SUPFAM" id="SSF46785">
    <property type="entry name" value="Winged helix' DNA-binding domain"/>
    <property type="match status" value="1"/>
</dbReference>
<feature type="domain" description="HTH hxlR-type" evidence="4">
    <location>
        <begin position="40"/>
        <end position="143"/>
    </location>
</feature>